<protein>
    <submittedName>
        <fullName evidence="1">Uncharacterized protein</fullName>
    </submittedName>
</protein>
<dbReference type="OrthoDB" id="1685226at2"/>
<name>A0A1G7HKU6_9FIRM</name>
<gene>
    <name evidence="1" type="ORF">SAMN05660235_00123</name>
</gene>
<dbReference type="AlphaFoldDB" id="A0A1G7HKU6"/>
<dbReference type="Proteomes" id="UP000243333">
    <property type="component" value="Unassembled WGS sequence"/>
</dbReference>
<dbReference type="RefSeq" id="WP_093687104.1">
    <property type="nucleotide sequence ID" value="NZ_FNBU01000001.1"/>
</dbReference>
<dbReference type="EMBL" id="FNBU01000001">
    <property type="protein sequence ID" value="SDF01092.1"/>
    <property type="molecule type" value="Genomic_DNA"/>
</dbReference>
<organism evidence="1 2">
    <name type="scientific">Sporolituus thermophilus DSM 23256</name>
    <dbReference type="NCBI Taxonomy" id="1123285"/>
    <lineage>
        <taxon>Bacteria</taxon>
        <taxon>Bacillati</taxon>
        <taxon>Bacillota</taxon>
        <taxon>Negativicutes</taxon>
        <taxon>Selenomonadales</taxon>
        <taxon>Sporomusaceae</taxon>
        <taxon>Sporolituus</taxon>
    </lineage>
</organism>
<accession>A0A1G7HKU6</accession>
<proteinExistence type="predicted"/>
<evidence type="ECO:0000313" key="2">
    <source>
        <dbReference type="Proteomes" id="UP000243333"/>
    </source>
</evidence>
<reference evidence="2" key="1">
    <citation type="submission" date="2016-10" db="EMBL/GenBank/DDBJ databases">
        <authorList>
            <person name="Varghese N."/>
            <person name="Submissions S."/>
        </authorList>
    </citation>
    <scope>NUCLEOTIDE SEQUENCE [LARGE SCALE GENOMIC DNA]</scope>
    <source>
        <strain evidence="2">DSM 23256</strain>
    </source>
</reference>
<evidence type="ECO:0000313" key="1">
    <source>
        <dbReference type="EMBL" id="SDF01092.1"/>
    </source>
</evidence>
<keyword evidence="2" id="KW-1185">Reference proteome</keyword>
<sequence length="96" mass="11702">MDSTKNPKWYCGNGKCDCDYDDYDCDGGDYMPMMPMDDCYMPKMPCKMEKKCVKTFTSTFKLYRICHYRLYKVCPRCRHEYDYHRYGMCPKCMKMY</sequence>